<dbReference type="PANTHER" id="PTHR34406:SF1">
    <property type="entry name" value="PROTEIN YCEI"/>
    <property type="match status" value="1"/>
</dbReference>
<name>A0A8E6B941_9BACT</name>
<dbReference type="SUPFAM" id="SSF101874">
    <property type="entry name" value="YceI-like"/>
    <property type="match status" value="1"/>
</dbReference>
<sequence>MIRNLFGLVLLAAIGAFQVSAADTKFELSGKNTEIKFVGTKKDGKHEGGFKTLIGSIEVEGKDIVKGKITVEIDMDSTWSDNEKLTNHLKAPDFFGVKNNPKSKFVSTKIEPTTAGYNITGDLTLNGKTKSIVIPAKVTVADDNLTLKSEFKINKLDFGMAYGKGIIEDEVSLTLDVKAKK</sequence>
<gene>
    <name evidence="3" type="ORF">KIH39_02495</name>
</gene>
<dbReference type="PANTHER" id="PTHR34406">
    <property type="entry name" value="PROTEIN YCEI"/>
    <property type="match status" value="1"/>
</dbReference>
<dbReference type="Proteomes" id="UP000676194">
    <property type="component" value="Chromosome"/>
</dbReference>
<evidence type="ECO:0000256" key="1">
    <source>
        <dbReference type="SAM" id="SignalP"/>
    </source>
</evidence>
<feature type="chain" id="PRO_5034368290" evidence="1">
    <location>
        <begin position="22"/>
        <end position="181"/>
    </location>
</feature>
<dbReference type="KEGG" id="tsph:KIH39_02495"/>
<dbReference type="EMBL" id="CP074694">
    <property type="protein sequence ID" value="QVL32808.1"/>
    <property type="molecule type" value="Genomic_DNA"/>
</dbReference>
<reference evidence="3" key="1">
    <citation type="submission" date="2021-05" db="EMBL/GenBank/DDBJ databases">
        <title>Complete genome sequence of the cellulolytic planctomycete Telmatocola sphagniphila SP2T and characterization of the first cellulase from planctomycetes.</title>
        <authorList>
            <person name="Rakitin A.L."/>
            <person name="Beletsky A.V."/>
            <person name="Naumoff D.G."/>
            <person name="Kulichevskaya I.S."/>
            <person name="Mardanov A.V."/>
            <person name="Ravin N.V."/>
            <person name="Dedysh S.N."/>
        </authorList>
    </citation>
    <scope>NUCLEOTIDE SEQUENCE</scope>
    <source>
        <strain evidence="3">SP2T</strain>
    </source>
</reference>
<organism evidence="3 4">
    <name type="scientific">Telmatocola sphagniphila</name>
    <dbReference type="NCBI Taxonomy" id="1123043"/>
    <lineage>
        <taxon>Bacteria</taxon>
        <taxon>Pseudomonadati</taxon>
        <taxon>Planctomycetota</taxon>
        <taxon>Planctomycetia</taxon>
        <taxon>Gemmatales</taxon>
        <taxon>Gemmataceae</taxon>
    </lineage>
</organism>
<dbReference type="SMART" id="SM00867">
    <property type="entry name" value="YceI"/>
    <property type="match status" value="1"/>
</dbReference>
<dbReference type="InterPro" id="IPR036761">
    <property type="entry name" value="TTHA0802/YceI-like_sf"/>
</dbReference>
<dbReference type="Gene3D" id="2.40.128.110">
    <property type="entry name" value="Lipid/polyisoprenoid-binding, YceI-like"/>
    <property type="match status" value="1"/>
</dbReference>
<evidence type="ECO:0000313" key="4">
    <source>
        <dbReference type="Proteomes" id="UP000676194"/>
    </source>
</evidence>
<evidence type="ECO:0000259" key="2">
    <source>
        <dbReference type="SMART" id="SM00867"/>
    </source>
</evidence>
<dbReference type="Pfam" id="PF04264">
    <property type="entry name" value="YceI"/>
    <property type="match status" value="1"/>
</dbReference>
<keyword evidence="1" id="KW-0732">Signal</keyword>
<proteinExistence type="predicted"/>
<accession>A0A8E6B941</accession>
<dbReference type="InterPro" id="IPR007372">
    <property type="entry name" value="Lipid/polyisoprenoid-bd_YceI"/>
</dbReference>
<feature type="signal peptide" evidence="1">
    <location>
        <begin position="1"/>
        <end position="21"/>
    </location>
</feature>
<evidence type="ECO:0000313" key="3">
    <source>
        <dbReference type="EMBL" id="QVL32808.1"/>
    </source>
</evidence>
<dbReference type="AlphaFoldDB" id="A0A8E6B941"/>
<protein>
    <submittedName>
        <fullName evidence="3">YceI family protein</fullName>
    </submittedName>
</protein>
<keyword evidence="4" id="KW-1185">Reference proteome</keyword>
<dbReference type="RefSeq" id="WP_213497698.1">
    <property type="nucleotide sequence ID" value="NZ_CP074694.1"/>
</dbReference>
<feature type="domain" description="Lipid/polyisoprenoid-binding YceI-like" evidence="2">
    <location>
        <begin position="25"/>
        <end position="180"/>
    </location>
</feature>